<dbReference type="PANTHER" id="PTHR42711">
    <property type="entry name" value="ABC TRANSPORTER ATP-BINDING PROTEIN"/>
    <property type="match status" value="1"/>
</dbReference>
<evidence type="ECO:0000256" key="2">
    <source>
        <dbReference type="ARBA" id="ARBA00022448"/>
    </source>
</evidence>
<accession>A0A0R1LN95</accession>
<dbReference type="PANTHER" id="PTHR42711:SF5">
    <property type="entry name" value="ABC TRANSPORTER ATP-BINDING PROTEIN NATA"/>
    <property type="match status" value="1"/>
</dbReference>
<dbReference type="GO" id="GO:0016887">
    <property type="term" value="F:ATP hydrolysis activity"/>
    <property type="evidence" value="ECO:0007669"/>
    <property type="project" value="InterPro"/>
</dbReference>
<dbReference type="Gene3D" id="3.40.50.300">
    <property type="entry name" value="P-loop containing nucleotide triphosphate hydrolases"/>
    <property type="match status" value="1"/>
</dbReference>
<dbReference type="SUPFAM" id="SSF52540">
    <property type="entry name" value="P-loop containing nucleoside triphosphate hydrolases"/>
    <property type="match status" value="1"/>
</dbReference>
<dbReference type="AlphaFoldDB" id="A0A0R1LN95"/>
<gene>
    <name evidence="6" type="ORF">FD04_GL001916</name>
</gene>
<keyword evidence="7" id="KW-1185">Reference proteome</keyword>
<dbReference type="STRING" id="1423776.FD04_GL001916"/>
<keyword evidence="4" id="KW-0067">ATP-binding</keyword>
<dbReference type="PROSITE" id="PS50893">
    <property type="entry name" value="ABC_TRANSPORTER_2"/>
    <property type="match status" value="1"/>
</dbReference>
<dbReference type="OrthoDB" id="9804819at2"/>
<dbReference type="EMBL" id="AZEE01000030">
    <property type="protein sequence ID" value="KRK97056.1"/>
    <property type="molecule type" value="Genomic_DNA"/>
</dbReference>
<evidence type="ECO:0000313" key="6">
    <source>
        <dbReference type="EMBL" id="KRK97056.1"/>
    </source>
</evidence>
<evidence type="ECO:0000256" key="3">
    <source>
        <dbReference type="ARBA" id="ARBA00022741"/>
    </source>
</evidence>
<dbReference type="InterPro" id="IPR003593">
    <property type="entry name" value="AAA+_ATPase"/>
</dbReference>
<dbReference type="Proteomes" id="UP000051160">
    <property type="component" value="Unassembled WGS sequence"/>
</dbReference>
<dbReference type="GO" id="GO:0005524">
    <property type="term" value="F:ATP binding"/>
    <property type="evidence" value="ECO:0007669"/>
    <property type="project" value="UniProtKB-KW"/>
</dbReference>
<evidence type="ECO:0000256" key="1">
    <source>
        <dbReference type="ARBA" id="ARBA00005417"/>
    </source>
</evidence>
<evidence type="ECO:0000313" key="7">
    <source>
        <dbReference type="Proteomes" id="UP000051160"/>
    </source>
</evidence>
<comment type="similarity">
    <text evidence="1">Belongs to the ABC transporter superfamily.</text>
</comment>
<dbReference type="PROSITE" id="PS00211">
    <property type="entry name" value="ABC_TRANSPORTER_1"/>
    <property type="match status" value="1"/>
</dbReference>
<sequence length="305" mass="33762">MNAIEVKNVKKGFGKLEVLKDVTLTVQPGEIYTLLGENGAGKSTLINILTTLSQADAGAVKVMGLDPICDGKHVRRLISLNAQTMTLDENFTGEANLRLIAKLRGVADVDVAIKEMSQRLELSAFIQRKVNTYSGGMRRRLDIAMSLLGSPKLVFLDEPTTGVDPKNRLALWQLIREMRANGQTVFLTTQYLDEADALSDHIAFIHDGRIVKVGTPAEIKRQVTTTYSLKVAEVQRDEATNLLKNAAIAFTQRESEFELDEIAAKQGLPILLANGIQVQHFNLNETKLETVFLNLMQQEVNHANH</sequence>
<name>A0A0R1LN95_9LACO</name>
<feature type="domain" description="ABC transporter" evidence="5">
    <location>
        <begin position="4"/>
        <end position="232"/>
    </location>
</feature>
<dbReference type="Pfam" id="PF00005">
    <property type="entry name" value="ABC_tran"/>
    <property type="match status" value="1"/>
</dbReference>
<dbReference type="InterPro" id="IPR003439">
    <property type="entry name" value="ABC_transporter-like_ATP-bd"/>
</dbReference>
<dbReference type="InterPro" id="IPR027417">
    <property type="entry name" value="P-loop_NTPase"/>
</dbReference>
<comment type="caution">
    <text evidence="6">The sequence shown here is derived from an EMBL/GenBank/DDBJ whole genome shotgun (WGS) entry which is preliminary data.</text>
</comment>
<dbReference type="InterPro" id="IPR050763">
    <property type="entry name" value="ABC_transporter_ATP-binding"/>
</dbReference>
<dbReference type="InterPro" id="IPR017871">
    <property type="entry name" value="ABC_transporter-like_CS"/>
</dbReference>
<organism evidence="6 7">
    <name type="scientific">Secundilactobacillus odoratitofui DSM 19909 = JCM 15043</name>
    <dbReference type="NCBI Taxonomy" id="1423776"/>
    <lineage>
        <taxon>Bacteria</taxon>
        <taxon>Bacillati</taxon>
        <taxon>Bacillota</taxon>
        <taxon>Bacilli</taxon>
        <taxon>Lactobacillales</taxon>
        <taxon>Lactobacillaceae</taxon>
        <taxon>Secundilactobacillus</taxon>
    </lineage>
</organism>
<keyword evidence="2" id="KW-0813">Transport</keyword>
<keyword evidence="3" id="KW-0547">Nucleotide-binding</keyword>
<reference evidence="6 7" key="1">
    <citation type="journal article" date="2015" name="Genome Announc.">
        <title>Expanding the biotechnology potential of lactobacilli through comparative genomics of 213 strains and associated genera.</title>
        <authorList>
            <person name="Sun Z."/>
            <person name="Harris H.M."/>
            <person name="McCann A."/>
            <person name="Guo C."/>
            <person name="Argimon S."/>
            <person name="Zhang W."/>
            <person name="Yang X."/>
            <person name="Jeffery I.B."/>
            <person name="Cooney J.C."/>
            <person name="Kagawa T.F."/>
            <person name="Liu W."/>
            <person name="Song Y."/>
            <person name="Salvetti E."/>
            <person name="Wrobel A."/>
            <person name="Rasinkangas P."/>
            <person name="Parkhill J."/>
            <person name="Rea M.C."/>
            <person name="O'Sullivan O."/>
            <person name="Ritari J."/>
            <person name="Douillard F.P."/>
            <person name="Paul Ross R."/>
            <person name="Yang R."/>
            <person name="Briner A.E."/>
            <person name="Felis G.E."/>
            <person name="de Vos W.M."/>
            <person name="Barrangou R."/>
            <person name="Klaenhammer T.R."/>
            <person name="Caufield P.W."/>
            <person name="Cui Y."/>
            <person name="Zhang H."/>
            <person name="O'Toole P.W."/>
        </authorList>
    </citation>
    <scope>NUCLEOTIDE SEQUENCE [LARGE SCALE GENOMIC DNA]</scope>
    <source>
        <strain evidence="6 7">DSM 19909</strain>
    </source>
</reference>
<proteinExistence type="inferred from homology"/>
<protein>
    <submittedName>
        <fullName evidence="6">Aunorubicin resistance ABC superfamily ATP binding cassette transporter efflux permease</fullName>
    </submittedName>
</protein>
<dbReference type="RefSeq" id="WP_056948876.1">
    <property type="nucleotide sequence ID" value="NZ_AZEE01000030.1"/>
</dbReference>
<dbReference type="SMART" id="SM00382">
    <property type="entry name" value="AAA"/>
    <property type="match status" value="1"/>
</dbReference>
<dbReference type="PATRIC" id="fig|1423776.4.peg.1942"/>
<evidence type="ECO:0000259" key="5">
    <source>
        <dbReference type="PROSITE" id="PS50893"/>
    </source>
</evidence>
<evidence type="ECO:0000256" key="4">
    <source>
        <dbReference type="ARBA" id="ARBA00022840"/>
    </source>
</evidence>